<feature type="chain" id="PRO_5006867551" evidence="3">
    <location>
        <begin position="21"/>
        <end position="248"/>
    </location>
</feature>
<dbReference type="InterPro" id="IPR001568">
    <property type="entry name" value="RNase_T2-like"/>
</dbReference>
<dbReference type="GO" id="GO:0033897">
    <property type="term" value="F:ribonuclease T2 activity"/>
    <property type="evidence" value="ECO:0007669"/>
    <property type="project" value="InterPro"/>
</dbReference>
<dbReference type="Proteomes" id="UP000054937">
    <property type="component" value="Unassembled WGS sequence"/>
</dbReference>
<keyword evidence="3" id="KW-0732">Signal</keyword>
<comment type="similarity">
    <text evidence="1 2">Belongs to the RNase T2 family.</text>
</comment>
<proteinExistence type="inferred from homology"/>
<organism evidence="4 5">
    <name type="scientific">Pseudocohnilembus persalinus</name>
    <name type="common">Ciliate</name>
    <dbReference type="NCBI Taxonomy" id="266149"/>
    <lineage>
        <taxon>Eukaryota</taxon>
        <taxon>Sar</taxon>
        <taxon>Alveolata</taxon>
        <taxon>Ciliophora</taxon>
        <taxon>Intramacronucleata</taxon>
        <taxon>Oligohymenophorea</taxon>
        <taxon>Scuticociliatia</taxon>
        <taxon>Philasterida</taxon>
        <taxon>Pseudocohnilembidae</taxon>
        <taxon>Pseudocohnilembus</taxon>
    </lineage>
</organism>
<evidence type="ECO:0000256" key="1">
    <source>
        <dbReference type="ARBA" id="ARBA00007469"/>
    </source>
</evidence>
<dbReference type="EMBL" id="LDAU01000118">
    <property type="protein sequence ID" value="KRX04367.1"/>
    <property type="molecule type" value="Genomic_DNA"/>
</dbReference>
<evidence type="ECO:0000313" key="4">
    <source>
        <dbReference type="EMBL" id="KRX04367.1"/>
    </source>
</evidence>
<dbReference type="AlphaFoldDB" id="A0A0V0QPW8"/>
<dbReference type="OMA" id="FYYFPIN"/>
<keyword evidence="5" id="KW-1185">Reference proteome</keyword>
<evidence type="ECO:0000256" key="3">
    <source>
        <dbReference type="SAM" id="SignalP"/>
    </source>
</evidence>
<dbReference type="InterPro" id="IPR033130">
    <property type="entry name" value="RNase_T2_His_AS_2"/>
</dbReference>
<gene>
    <name evidence="4" type="ORF">PPERSA_05628</name>
</gene>
<dbReference type="SUPFAM" id="SSF55895">
    <property type="entry name" value="Ribonuclease Rh-like"/>
    <property type="match status" value="1"/>
</dbReference>
<dbReference type="InParanoid" id="A0A0V0QPW8"/>
<dbReference type="Gene3D" id="3.90.730.10">
    <property type="entry name" value="Ribonuclease T2-like"/>
    <property type="match status" value="1"/>
</dbReference>
<dbReference type="GO" id="GO:0005576">
    <property type="term" value="C:extracellular region"/>
    <property type="evidence" value="ECO:0007669"/>
    <property type="project" value="TreeGrafter"/>
</dbReference>
<sequence length="248" mass="29194">MRNNILNTIFILSCIILVQCNVDYSYYVFEREWGNTVCKSRSCNKKDSLEYTGKDFNVHGLFANGKQDKQCWYWVNCEDYTYVESEIDMEILDWMNKYYVGLYNDSVEFRTHEYEKHGSCYNYDKSITTNAQRENFFFGKIKDLANQYDIVKAMNDYGIYPDDTKKYSEQDLQNALSVGFNNKGITFSFQCDQIDGDYYLNVVDICFDLDYNLMTCPCAANNCDQPFYIPSYLPFSSSSNNLRKETQE</sequence>
<dbReference type="PANTHER" id="PTHR11240:SF22">
    <property type="entry name" value="RIBONUCLEASE T2"/>
    <property type="match status" value="1"/>
</dbReference>
<evidence type="ECO:0000256" key="2">
    <source>
        <dbReference type="RuleBase" id="RU004328"/>
    </source>
</evidence>
<feature type="signal peptide" evidence="3">
    <location>
        <begin position="1"/>
        <end position="20"/>
    </location>
</feature>
<dbReference type="PROSITE" id="PS00531">
    <property type="entry name" value="RNASE_T2_2"/>
    <property type="match status" value="1"/>
</dbReference>
<dbReference type="OrthoDB" id="435754at2759"/>
<dbReference type="GO" id="GO:0003723">
    <property type="term" value="F:RNA binding"/>
    <property type="evidence" value="ECO:0007669"/>
    <property type="project" value="InterPro"/>
</dbReference>
<reference evidence="4 5" key="1">
    <citation type="journal article" date="2015" name="Sci. Rep.">
        <title>Genome of the facultative scuticociliatosis pathogen Pseudocohnilembus persalinus provides insight into its virulence through horizontal gene transfer.</title>
        <authorList>
            <person name="Xiong J."/>
            <person name="Wang G."/>
            <person name="Cheng J."/>
            <person name="Tian M."/>
            <person name="Pan X."/>
            <person name="Warren A."/>
            <person name="Jiang C."/>
            <person name="Yuan D."/>
            <person name="Miao W."/>
        </authorList>
    </citation>
    <scope>NUCLEOTIDE SEQUENCE [LARGE SCALE GENOMIC DNA]</scope>
    <source>
        <strain evidence="4">36N120E</strain>
    </source>
</reference>
<dbReference type="Pfam" id="PF00445">
    <property type="entry name" value="Ribonuclease_T2"/>
    <property type="match status" value="1"/>
</dbReference>
<comment type="caution">
    <text evidence="4">The sequence shown here is derived from an EMBL/GenBank/DDBJ whole genome shotgun (WGS) entry which is preliminary data.</text>
</comment>
<accession>A0A0V0QPW8</accession>
<dbReference type="PANTHER" id="PTHR11240">
    <property type="entry name" value="RIBONUCLEASE T2"/>
    <property type="match status" value="1"/>
</dbReference>
<evidence type="ECO:0000313" key="5">
    <source>
        <dbReference type="Proteomes" id="UP000054937"/>
    </source>
</evidence>
<dbReference type="InterPro" id="IPR036430">
    <property type="entry name" value="RNase_T2-like_sf"/>
</dbReference>
<dbReference type="GO" id="GO:0006401">
    <property type="term" value="P:RNA catabolic process"/>
    <property type="evidence" value="ECO:0007669"/>
    <property type="project" value="TreeGrafter"/>
</dbReference>
<protein>
    <submittedName>
        <fullName evidence="4">Ribonuclease T2-like protein</fullName>
    </submittedName>
</protein>
<name>A0A0V0QPW8_PSEPJ</name>